<dbReference type="Proteomes" id="UP000325641">
    <property type="component" value="Chromosome"/>
</dbReference>
<evidence type="ECO:0000256" key="1">
    <source>
        <dbReference type="SAM" id="MobiDB-lite"/>
    </source>
</evidence>
<accession>A0A5P6P841</accession>
<organism evidence="2 3">
    <name type="scientific">Bradyrhizobium betae</name>
    <dbReference type="NCBI Taxonomy" id="244734"/>
    <lineage>
        <taxon>Bacteria</taxon>
        <taxon>Pseudomonadati</taxon>
        <taxon>Pseudomonadota</taxon>
        <taxon>Alphaproteobacteria</taxon>
        <taxon>Hyphomicrobiales</taxon>
        <taxon>Nitrobacteraceae</taxon>
        <taxon>Bradyrhizobium</taxon>
    </lineage>
</organism>
<evidence type="ECO:0000313" key="3">
    <source>
        <dbReference type="Proteomes" id="UP000325641"/>
    </source>
</evidence>
<reference evidence="3" key="1">
    <citation type="submission" date="2019-10" db="EMBL/GenBank/DDBJ databases">
        <title>Complete Genome Sequence of Bradyrhizobium betae type strain PL7HG1T.</title>
        <authorList>
            <person name="Bromfield E.S.P."/>
            <person name="Cloutier S."/>
        </authorList>
    </citation>
    <scope>NUCLEOTIDE SEQUENCE [LARGE SCALE GENOMIC DNA]</scope>
    <source>
        <strain evidence="3">PL7HG1</strain>
    </source>
</reference>
<evidence type="ECO:0000313" key="2">
    <source>
        <dbReference type="EMBL" id="QFI74462.1"/>
    </source>
</evidence>
<proteinExistence type="predicted"/>
<dbReference type="EMBL" id="CP044543">
    <property type="protein sequence ID" value="QFI74462.1"/>
    <property type="molecule type" value="Genomic_DNA"/>
</dbReference>
<dbReference type="RefSeq" id="WP_151647179.1">
    <property type="nucleotide sequence ID" value="NZ_CP044543.1"/>
</dbReference>
<protein>
    <submittedName>
        <fullName evidence="2">Uncharacterized protein</fullName>
    </submittedName>
</protein>
<dbReference type="KEGG" id="bbet:F8237_19865"/>
<name>A0A5P6P841_9BRAD</name>
<feature type="region of interest" description="Disordered" evidence="1">
    <location>
        <begin position="43"/>
        <end position="64"/>
    </location>
</feature>
<dbReference type="AlphaFoldDB" id="A0A5P6P841"/>
<gene>
    <name evidence="2" type="ORF">F8237_19865</name>
</gene>
<dbReference type="OrthoDB" id="9902807at2"/>
<sequence>MTFIAIDAEATRELSAIELDGVVGGAAPRGGYGQIYDVPPPPRVVNAPQLGGGGPTNLPHLHAF</sequence>